<dbReference type="InterPro" id="IPR015943">
    <property type="entry name" value="WD40/YVTN_repeat-like_dom_sf"/>
</dbReference>
<dbReference type="Gene3D" id="2.130.10.10">
    <property type="entry name" value="YVTN repeat-like/Quinoprotein amine dehydrogenase"/>
    <property type="match status" value="1"/>
</dbReference>
<gene>
    <name evidence="2" type="ORF">IE077_002334</name>
</gene>
<comment type="caution">
    <text evidence="2">The sequence shown here is derived from an EMBL/GenBank/DDBJ whole genome shotgun (WGS) entry which is preliminary data.</text>
</comment>
<organism evidence="2 3">
    <name type="scientific">Cardiosporidium cionae</name>
    <dbReference type="NCBI Taxonomy" id="476202"/>
    <lineage>
        <taxon>Eukaryota</taxon>
        <taxon>Sar</taxon>
        <taxon>Alveolata</taxon>
        <taxon>Apicomplexa</taxon>
        <taxon>Aconoidasida</taxon>
        <taxon>Nephromycida</taxon>
        <taxon>Cardiosporidium</taxon>
    </lineage>
</organism>
<evidence type="ECO:0000256" key="1">
    <source>
        <dbReference type="SAM" id="MobiDB-lite"/>
    </source>
</evidence>
<feature type="region of interest" description="Disordered" evidence="1">
    <location>
        <begin position="777"/>
        <end position="796"/>
    </location>
</feature>
<dbReference type="EMBL" id="JADAQX010000217">
    <property type="protein sequence ID" value="KAF8821195.1"/>
    <property type="molecule type" value="Genomic_DNA"/>
</dbReference>
<dbReference type="Proteomes" id="UP000823046">
    <property type="component" value="Unassembled WGS sequence"/>
</dbReference>
<evidence type="ECO:0000313" key="3">
    <source>
        <dbReference type="Proteomes" id="UP000823046"/>
    </source>
</evidence>
<protein>
    <submittedName>
        <fullName evidence="2">Uncharacterized protein</fullName>
    </submittedName>
</protein>
<sequence length="1018" mass="113355">MDNSGGILCTPSDPIVQPKQNTRSSPTTHEDNPCLPSELKGLEGEAFDEFDHEFIDCELKRVRLIYKNEEERVKHEWTAREKGMVHLDWFRHPELYYDWTPAETDDILYMHKTTLMFAYSHLATTVLKQTAVFCKFLPFSFPHPRNGIWKTVLTLQRIPNEQFLAVHCVWKPIGLSESVVKHTENNREVSEYGPVISSNDAQIISSNHCIDTPSVACNFAGAFPVTALHPLKLQKHTISMLVTGFTFLVADRHVEECGTTTSDKGRLYGNALNTQPRVLVALLFSDFTFSVYDLTTWIHEEIAKLKASQNLQSMQFASSTLDENAMSDFCITSTSAICIFESTRLGILQKDEKITAFQYGTGFRCSSKRRCLDMHRASTCFVYTRYSASKQILPTHIGVVIAFVSEDEKKKKFPTDSFLSASSTCAGKIFIFDISSYIENREKCVESTPICSGYFPIGCAPTGISGIPGYCSGNSISQIYPQFVTCDEGGYLRIWKISNFIAPDIPETIRCFCMQRVSMFPLLSVAVNQKHPYIIAYGNEFGLVKIYDLRYSSFPTSSDAYLSNVASTSHDTSSAEINADLCTLQRNGRAAVAGLLSPATGNVLEYHNRHHPVLKIQWIGHTFLGVHYGEPFTNKESSNGSFLALWRLSRDIYSGNDAFLQSKYWNVLRGPAGEQEEYLHMFSRLTCMHGGHASSAEGVLGSDFIFCTQGCGLCCISSDGANQLHFFKPNLCMYADCDDPLAFGRLTGDVNLLESWTRSPPLPRNLRRNLSSVSSYAHLSKKNRSPSESHVRTTGSLPGLKRFNEIAPTTFPAPAACLDENNPLHTCLTGANGMSETDFNTRNNGRNASEGVYNMSSEYSASNPANSFQFDPMVKQNGASPSMVNGIKMEEEMVDNSMKGKALLKAIRPLRCSKVKQSDYPADMDLEINALRSGAVLSLGNELEKLPKEWKQQFFLSTAIHKRAETSYKKMRADSLGMLAYASPAMAFGGDATTAFDESIRFPHSVNFSELNANSTIS</sequence>
<proteinExistence type="predicted"/>
<keyword evidence="3" id="KW-1185">Reference proteome</keyword>
<feature type="compositionally biased region" description="Polar residues" evidence="1">
    <location>
        <begin position="18"/>
        <end position="27"/>
    </location>
</feature>
<dbReference type="SUPFAM" id="SSF50978">
    <property type="entry name" value="WD40 repeat-like"/>
    <property type="match status" value="1"/>
</dbReference>
<dbReference type="InterPro" id="IPR036322">
    <property type="entry name" value="WD40_repeat_dom_sf"/>
</dbReference>
<accession>A0ABQ7JB11</accession>
<evidence type="ECO:0000313" key="2">
    <source>
        <dbReference type="EMBL" id="KAF8821195.1"/>
    </source>
</evidence>
<name>A0ABQ7JB11_9APIC</name>
<feature type="region of interest" description="Disordered" evidence="1">
    <location>
        <begin position="1"/>
        <end position="33"/>
    </location>
</feature>
<reference evidence="2 3" key="1">
    <citation type="journal article" date="2020" name="bioRxiv">
        <title>Metabolic contributions of an alphaproteobacterial endosymbiont in the apicomplexan Cardiosporidium cionae.</title>
        <authorList>
            <person name="Hunter E.S."/>
            <person name="Paight C.J."/>
            <person name="Lane C.E."/>
        </authorList>
    </citation>
    <scope>NUCLEOTIDE SEQUENCE [LARGE SCALE GENOMIC DNA]</scope>
    <source>
        <strain evidence="2">ESH_2018</strain>
    </source>
</reference>